<comment type="caution">
    <text evidence="4">The sequence shown here is derived from an EMBL/GenBank/DDBJ whole genome shotgun (WGS) entry which is preliminary data.</text>
</comment>
<dbReference type="SUPFAM" id="SSF53271">
    <property type="entry name" value="PRTase-like"/>
    <property type="match status" value="1"/>
</dbReference>
<dbReference type="Gene3D" id="3.40.50.2020">
    <property type="match status" value="1"/>
</dbReference>
<protein>
    <recommendedName>
        <fullName evidence="6">Phosphoribosyltransferase domain-containing protein</fullName>
    </recommendedName>
</protein>
<dbReference type="CDD" id="cd06223">
    <property type="entry name" value="PRTases_typeI"/>
    <property type="match status" value="1"/>
</dbReference>
<dbReference type="PANTHER" id="PTHR47505:SF1">
    <property type="entry name" value="DNA UTILIZATION PROTEIN YHGH"/>
    <property type="match status" value="1"/>
</dbReference>
<dbReference type="InterPro" id="IPR051910">
    <property type="entry name" value="ComF/GntX_DNA_util-trans"/>
</dbReference>
<dbReference type="PANTHER" id="PTHR47505">
    <property type="entry name" value="DNA UTILIZATION PROTEIN YHGH"/>
    <property type="match status" value="1"/>
</dbReference>
<dbReference type="Proteomes" id="UP000179010">
    <property type="component" value="Unassembled WGS sequence"/>
</dbReference>
<evidence type="ECO:0000256" key="1">
    <source>
        <dbReference type="ARBA" id="ARBA00008007"/>
    </source>
</evidence>
<reference evidence="4 5" key="1">
    <citation type="journal article" date="2016" name="Nat. Commun.">
        <title>Thousands of microbial genomes shed light on interconnected biogeochemical processes in an aquifer system.</title>
        <authorList>
            <person name="Anantharaman K."/>
            <person name="Brown C.T."/>
            <person name="Hug L.A."/>
            <person name="Sharon I."/>
            <person name="Castelle C.J."/>
            <person name="Probst A.J."/>
            <person name="Thomas B.C."/>
            <person name="Singh A."/>
            <person name="Wilkins M.J."/>
            <person name="Karaoz U."/>
            <person name="Brodie E.L."/>
            <person name="Williams K.H."/>
            <person name="Hubbard S.S."/>
            <person name="Banfield J.F."/>
        </authorList>
    </citation>
    <scope>NUCLEOTIDE SEQUENCE [LARGE SCALE GENOMIC DNA]</scope>
</reference>
<organism evidence="4 5">
    <name type="scientific">candidate division Kazan bacterium RIFCSPLOWO2_01_FULL_48_13</name>
    <dbReference type="NCBI Taxonomy" id="1798539"/>
    <lineage>
        <taxon>Bacteria</taxon>
        <taxon>Bacteria division Kazan-3B-28</taxon>
    </lineage>
</organism>
<dbReference type="Pfam" id="PF18912">
    <property type="entry name" value="DZR_2"/>
    <property type="match status" value="1"/>
</dbReference>
<evidence type="ECO:0000259" key="2">
    <source>
        <dbReference type="Pfam" id="PF00156"/>
    </source>
</evidence>
<feature type="domain" description="Phosphoribosyltransferase" evidence="2">
    <location>
        <begin position="135"/>
        <end position="225"/>
    </location>
</feature>
<gene>
    <name evidence="4" type="ORF">A2994_02440</name>
</gene>
<dbReference type="InterPro" id="IPR029057">
    <property type="entry name" value="PRTase-like"/>
</dbReference>
<dbReference type="InterPro" id="IPR000836">
    <property type="entry name" value="PRTase_dom"/>
</dbReference>
<evidence type="ECO:0000313" key="4">
    <source>
        <dbReference type="EMBL" id="OGB85453.1"/>
    </source>
</evidence>
<dbReference type="STRING" id="1798539.A2994_02440"/>
<feature type="domain" description="Double zinc ribbon" evidence="3">
    <location>
        <begin position="10"/>
        <end position="61"/>
    </location>
</feature>
<name>A0A1F4PNM9_UNCK3</name>
<proteinExistence type="inferred from homology"/>
<evidence type="ECO:0000313" key="5">
    <source>
        <dbReference type="Proteomes" id="UP000179010"/>
    </source>
</evidence>
<dbReference type="EMBL" id="METE01000004">
    <property type="protein sequence ID" value="OGB85453.1"/>
    <property type="molecule type" value="Genomic_DNA"/>
</dbReference>
<dbReference type="AlphaFoldDB" id="A0A1F4PNM9"/>
<evidence type="ECO:0000259" key="3">
    <source>
        <dbReference type="Pfam" id="PF18912"/>
    </source>
</evidence>
<sequence>MWEQLKEQLWDIIFPPRCGNCKAPGAWVCQECWQNLALVRTPLCYRCGRLSPGFKICPSCRQANGLSRLILCGYWQDPLRRLILNLKYRRLRVLADYLVELMVWSVRLIDHPIDLIVPVPLHRGRYWQRGFNQAELLARGVAKRLVVTMADPLIRTRSTRPQFGLVKPARRSNVQGVFRLKRGQSSLVEGKIVVVVDDVVATGSTVEECAKILRQEGAKQVWGIVIARA</sequence>
<accession>A0A1F4PNM9</accession>
<dbReference type="InterPro" id="IPR044005">
    <property type="entry name" value="DZR_2"/>
</dbReference>
<comment type="similarity">
    <text evidence="1">Belongs to the ComF/GntX family.</text>
</comment>
<dbReference type="Pfam" id="PF00156">
    <property type="entry name" value="Pribosyltran"/>
    <property type="match status" value="1"/>
</dbReference>
<evidence type="ECO:0008006" key="6">
    <source>
        <dbReference type="Google" id="ProtNLM"/>
    </source>
</evidence>